<gene>
    <name evidence="2" type="ORF">GCM10011512_26360</name>
</gene>
<dbReference type="RefSeq" id="WP_188668880.1">
    <property type="nucleotide sequence ID" value="NZ_BMJI01000021.1"/>
</dbReference>
<keyword evidence="1" id="KW-0732">Signal</keyword>
<keyword evidence="3" id="KW-1185">Reference proteome</keyword>
<accession>A0ABQ1PJ57</accession>
<organism evidence="2 3">
    <name type="scientific">Tersicoccus solisilvae</name>
    <dbReference type="NCBI Taxonomy" id="1882339"/>
    <lineage>
        <taxon>Bacteria</taxon>
        <taxon>Bacillati</taxon>
        <taxon>Actinomycetota</taxon>
        <taxon>Actinomycetes</taxon>
        <taxon>Micrococcales</taxon>
        <taxon>Micrococcaceae</taxon>
        <taxon>Tersicoccus</taxon>
    </lineage>
</organism>
<dbReference type="Proteomes" id="UP000597761">
    <property type="component" value="Unassembled WGS sequence"/>
</dbReference>
<dbReference type="InterPro" id="IPR015141">
    <property type="entry name" value="PLipase_A2_prok/fun"/>
</dbReference>
<evidence type="ECO:0008006" key="4">
    <source>
        <dbReference type="Google" id="ProtNLM"/>
    </source>
</evidence>
<dbReference type="Gene3D" id="1.20.90.10">
    <property type="entry name" value="Phospholipase A2 domain"/>
    <property type="match status" value="1"/>
</dbReference>
<comment type="caution">
    <text evidence="2">The sequence shown here is derived from an EMBL/GenBank/DDBJ whole genome shotgun (WGS) entry which is preliminary data.</text>
</comment>
<evidence type="ECO:0000313" key="2">
    <source>
        <dbReference type="EMBL" id="GGC98144.1"/>
    </source>
</evidence>
<dbReference type="SUPFAM" id="SSF48619">
    <property type="entry name" value="Phospholipase A2, PLA2"/>
    <property type="match status" value="1"/>
</dbReference>
<evidence type="ECO:0000313" key="3">
    <source>
        <dbReference type="Proteomes" id="UP000597761"/>
    </source>
</evidence>
<dbReference type="Pfam" id="PF09056">
    <property type="entry name" value="Phospholip_A2_3"/>
    <property type="match status" value="1"/>
</dbReference>
<evidence type="ECO:0000256" key="1">
    <source>
        <dbReference type="SAM" id="SignalP"/>
    </source>
</evidence>
<feature type="signal peptide" evidence="1">
    <location>
        <begin position="1"/>
        <end position="28"/>
    </location>
</feature>
<sequence>MRTTIVRVLGILTLLVALLGLTATSAQAASIAPVTATVAAAETDYCGTPSTAWVPDGWGRADFRSACGKHDDCYSAASTTGRLACDQAFHTRLRTSCAAAYGSWDPRRYTCYGVAWTYYEAVREFGAWAYSGQGSRA</sequence>
<dbReference type="InterPro" id="IPR036444">
    <property type="entry name" value="PLipase_A2_dom_sf"/>
</dbReference>
<reference evidence="3" key="1">
    <citation type="journal article" date="2019" name="Int. J. Syst. Evol. Microbiol.">
        <title>The Global Catalogue of Microorganisms (GCM) 10K type strain sequencing project: providing services to taxonomists for standard genome sequencing and annotation.</title>
        <authorList>
            <consortium name="The Broad Institute Genomics Platform"/>
            <consortium name="The Broad Institute Genome Sequencing Center for Infectious Disease"/>
            <person name="Wu L."/>
            <person name="Ma J."/>
        </authorList>
    </citation>
    <scope>NUCLEOTIDE SEQUENCE [LARGE SCALE GENOMIC DNA]</scope>
    <source>
        <strain evidence="3">CGMCC 1.15480</strain>
    </source>
</reference>
<protein>
    <recommendedName>
        <fullName evidence="4">Phospholipase A2-like protein</fullName>
    </recommendedName>
</protein>
<dbReference type="EMBL" id="BMJI01000021">
    <property type="protein sequence ID" value="GGC98144.1"/>
    <property type="molecule type" value="Genomic_DNA"/>
</dbReference>
<feature type="chain" id="PRO_5047085350" description="Phospholipase A2-like protein" evidence="1">
    <location>
        <begin position="29"/>
        <end position="137"/>
    </location>
</feature>
<proteinExistence type="predicted"/>
<name>A0ABQ1PJ57_9MICC</name>